<dbReference type="Gene3D" id="2.40.30.160">
    <property type="match status" value="1"/>
</dbReference>
<dbReference type="PATRIC" id="fig|1590042.3.peg.390"/>
<dbReference type="PANTHER" id="PTHR22602:SF0">
    <property type="entry name" value="TRANSFERASE CAF17, MITOCHONDRIAL-RELATED"/>
    <property type="match status" value="1"/>
</dbReference>
<reference evidence="2" key="2">
    <citation type="journal article" date="2016" name="Genome Announc.">
        <title>Draft Genome Sequences of Two Novel Amoeba-Resistant Intranuclear Bacteria, 'Candidatus Berkiella cookevillensis' and 'Candidatus Berkiella aquae'.</title>
        <authorList>
            <person name="Mehari Y.T."/>
            <person name="Arivett B.A."/>
            <person name="Farone A.L."/>
            <person name="Gunderson J.H."/>
            <person name="Farone M.B."/>
        </authorList>
    </citation>
    <scope>NUCLEOTIDE SEQUENCE</scope>
    <source>
        <strain evidence="2">CC99</strain>
    </source>
</reference>
<dbReference type="Gene3D" id="3.30.70.1630">
    <property type="match status" value="1"/>
</dbReference>
<dbReference type="EMBL" id="LKHV02000001">
    <property type="protein sequence ID" value="MCS5708271.1"/>
    <property type="molecule type" value="Genomic_DNA"/>
</dbReference>
<proteinExistence type="predicted"/>
<sequence length="355" mass="40833">MQIFWSNYLEKKVNKLNLNHDSAHNIALCSQEQSYALVTEQTVLMPLPSLAFIQVKGQDAQKFLQGQFTCQFKEGETIQMRLGAHCSEKGKIQNFFRIFNCYWEDEPCYLLILQLNTLSDTLTRLKKYALFSKVVISDKTKDLAAFTLYGDNASIWLENTYLSQALNINDYTTLDKEHSLLARIRGDKPRYLFIAHLDTIPTLWEKCNTQFTAINSEFWNLLEIRAGIPMIFSETADLFFPHYLNLPTLNAVSFEKGCYLGQEVIARMQYRGKVNKHLHRALISNSTFSPQPNDEILYCENEQSHAVGHVIVASPTAAGSYEMLILLKDDHQNFENLFLKLVDGPKLHHLNLTYT</sequence>
<dbReference type="InterPro" id="IPR045179">
    <property type="entry name" value="YgfZ/GcvT"/>
</dbReference>
<dbReference type="AlphaFoldDB" id="A0A0Q9YVP5"/>
<gene>
    <name evidence="1" type="primary">ygfZ</name>
    <name evidence="1" type="ORF">CC99x_00373</name>
    <name evidence="2" type="ORF">CC99x_005070</name>
</gene>
<dbReference type="NCBIfam" id="TIGR03317">
    <property type="entry name" value="ygfZ_signature"/>
    <property type="match status" value="1"/>
</dbReference>
<comment type="caution">
    <text evidence="1">The sequence shown here is derived from an EMBL/GenBank/DDBJ whole genome shotgun (WGS) entry which is preliminary data.</text>
</comment>
<dbReference type="EMBL" id="LKHV01000001">
    <property type="protein sequence ID" value="KRG20152.1"/>
    <property type="molecule type" value="Genomic_DNA"/>
</dbReference>
<keyword evidence="3" id="KW-1185">Reference proteome</keyword>
<reference evidence="1" key="1">
    <citation type="submission" date="2015-09" db="EMBL/GenBank/DDBJ databases">
        <title>Draft Genome Sequences of Two Novel Amoeba-resistant Intranuclear Bacteria, Candidatus Berkiella cookevillensis and Candidatus Berkiella aquae.</title>
        <authorList>
            <person name="Mehari Y.T."/>
            <person name="Arivett B.A."/>
            <person name="Farone A.L."/>
            <person name="Gunderson J.H."/>
            <person name="Farone M.B."/>
        </authorList>
    </citation>
    <scope>NUCLEOTIDE SEQUENCE [LARGE SCALE GENOMIC DNA]</scope>
    <source>
        <strain evidence="1">CC99</strain>
    </source>
</reference>
<organism evidence="1">
    <name type="scientific">Candidatus Berkiella cookevillensis</name>
    <dbReference type="NCBI Taxonomy" id="437022"/>
    <lineage>
        <taxon>Bacteria</taxon>
        <taxon>Pseudomonadati</taxon>
        <taxon>Pseudomonadota</taxon>
        <taxon>Gammaproteobacteria</taxon>
        <taxon>Candidatus Berkiellales</taxon>
        <taxon>Candidatus Berkiellaceae</taxon>
        <taxon>Candidatus Berkiella</taxon>
    </lineage>
</organism>
<dbReference type="Proteomes" id="UP000051494">
    <property type="component" value="Unassembled WGS sequence"/>
</dbReference>
<dbReference type="PANTHER" id="PTHR22602">
    <property type="entry name" value="TRANSFERASE CAF17, MITOCHONDRIAL-RELATED"/>
    <property type="match status" value="1"/>
</dbReference>
<protein>
    <submittedName>
        <fullName evidence="1">tRNA-modifying protein YgfZ</fullName>
    </submittedName>
</protein>
<name>A0A0Q9YVP5_9GAMM</name>
<dbReference type="STRING" id="437022.CC99x_00373"/>
<dbReference type="InterPro" id="IPR017703">
    <property type="entry name" value="YgfZ/GCV_T_CS"/>
</dbReference>
<evidence type="ECO:0000313" key="2">
    <source>
        <dbReference type="EMBL" id="MCS5708271.1"/>
    </source>
</evidence>
<evidence type="ECO:0000313" key="1">
    <source>
        <dbReference type="EMBL" id="KRG20152.1"/>
    </source>
</evidence>
<dbReference type="Gene3D" id="3.30.70.1400">
    <property type="entry name" value="Aminomethyltransferase beta-barrel domains"/>
    <property type="match status" value="1"/>
</dbReference>
<reference evidence="2" key="3">
    <citation type="submission" date="2021-06" db="EMBL/GenBank/DDBJ databases">
        <title>Genomic Description and Analysis of Intracellular Bacteria, Candidatus Berkiella cookevillensis and Candidatus Berkiella aquae.</title>
        <authorList>
            <person name="Kidane D.T."/>
            <person name="Mehari Y.T."/>
            <person name="Rice F.C."/>
            <person name="Arivett B.A."/>
            <person name="Farone A.L."/>
            <person name="Berk S.G."/>
            <person name="Farone M.B."/>
        </authorList>
    </citation>
    <scope>NUCLEOTIDE SEQUENCE</scope>
    <source>
        <strain evidence="2">CC99</strain>
    </source>
</reference>
<dbReference type="SUPFAM" id="SSF103025">
    <property type="entry name" value="Folate-binding domain"/>
    <property type="match status" value="1"/>
</dbReference>
<dbReference type="GO" id="GO:0016226">
    <property type="term" value="P:iron-sulfur cluster assembly"/>
    <property type="evidence" value="ECO:0007669"/>
    <property type="project" value="TreeGrafter"/>
</dbReference>
<accession>A0A0Q9YVP5</accession>
<evidence type="ECO:0000313" key="3">
    <source>
        <dbReference type="Proteomes" id="UP000051494"/>
    </source>
</evidence>
<dbReference type="OrthoDB" id="9796287at2"/>
<dbReference type="RefSeq" id="WP_057623048.1">
    <property type="nucleotide sequence ID" value="NZ_LKHV02000001.1"/>
</dbReference>